<evidence type="ECO:0008006" key="3">
    <source>
        <dbReference type="Google" id="ProtNLM"/>
    </source>
</evidence>
<organism evidence="1 2">
    <name type="scientific">Mycobacterium paragordonae</name>
    <dbReference type="NCBI Taxonomy" id="1389713"/>
    <lineage>
        <taxon>Bacteria</taxon>
        <taxon>Bacillati</taxon>
        <taxon>Actinomycetota</taxon>
        <taxon>Actinomycetes</taxon>
        <taxon>Mycobacteriales</taxon>
        <taxon>Mycobacteriaceae</taxon>
        <taxon>Mycobacterium</taxon>
    </lineage>
</organism>
<reference evidence="1 2" key="1">
    <citation type="journal article" date="2019" name="Emerg. Microbes Infect.">
        <title>Comprehensive subspecies identification of 175 nontuberculous mycobacteria species based on 7547 genomic profiles.</title>
        <authorList>
            <person name="Matsumoto Y."/>
            <person name="Kinjo T."/>
            <person name="Motooka D."/>
            <person name="Nabeya D."/>
            <person name="Jung N."/>
            <person name="Uechi K."/>
            <person name="Horii T."/>
            <person name="Iida T."/>
            <person name="Fujita J."/>
            <person name="Nakamura S."/>
        </authorList>
    </citation>
    <scope>NUCLEOTIDE SEQUENCE [LARGE SCALE GENOMIC DNA]</scope>
    <source>
        <strain evidence="1 2">JCM 18565</strain>
    </source>
</reference>
<evidence type="ECO:0000313" key="1">
    <source>
        <dbReference type="EMBL" id="GFG83175.1"/>
    </source>
</evidence>
<gene>
    <name evidence="1" type="ORF">MPRG_64510</name>
</gene>
<sequence length="54" mass="5752">MAGTGSAGWASKRGMDAEEREAFVNDGLDPDDTSVVAAIDLVRWELSLLLGQDD</sequence>
<proteinExistence type="predicted"/>
<protein>
    <recommendedName>
        <fullName evidence="3">HNH endonuclease</fullName>
    </recommendedName>
</protein>
<dbReference type="Proteomes" id="UP000465240">
    <property type="component" value="Unassembled WGS sequence"/>
</dbReference>
<name>A0ABQ1CFF7_9MYCO</name>
<comment type="caution">
    <text evidence="1">The sequence shown here is derived from an EMBL/GenBank/DDBJ whole genome shotgun (WGS) entry which is preliminary data.</text>
</comment>
<keyword evidence="2" id="KW-1185">Reference proteome</keyword>
<accession>A0ABQ1CFF7</accession>
<dbReference type="EMBL" id="BLKX01000003">
    <property type="protein sequence ID" value="GFG83175.1"/>
    <property type="molecule type" value="Genomic_DNA"/>
</dbReference>
<evidence type="ECO:0000313" key="2">
    <source>
        <dbReference type="Proteomes" id="UP000465240"/>
    </source>
</evidence>